<protein>
    <submittedName>
        <fullName evidence="1">Putative transposase</fullName>
    </submittedName>
</protein>
<proteinExistence type="predicted"/>
<dbReference type="PATRIC" id="fig|1008153.3.peg.3943"/>
<dbReference type="Proteomes" id="UP000075321">
    <property type="component" value="Unassembled WGS sequence"/>
</dbReference>
<keyword evidence="2" id="KW-1185">Reference proteome</keyword>
<name>A0A151AA45_9EURY</name>
<sequence length="172" mass="19914">MRPRSGQDAELLHELLDASASLWNELTYERRQNYFDGESIWDIADYRKQYVGVLGSATAQQLILKSKSAWKSFFSLKEKGERCSPPGYWGNEEDGRTLRTYIRNDQYTLETGDRSRLELPVGKELKEKYDLGYAERLRLEGRAFRSGTANRVGWNCTTTRLRTNSGPFNQSR</sequence>
<evidence type="ECO:0000313" key="2">
    <source>
        <dbReference type="Proteomes" id="UP000075321"/>
    </source>
</evidence>
<reference evidence="1 2" key="1">
    <citation type="submission" date="2016-02" db="EMBL/GenBank/DDBJ databases">
        <title>Genome sequence of Halalkalicoccus paucihalophilus DSM 24557.</title>
        <authorList>
            <person name="Poehlein A."/>
            <person name="Daniel R."/>
        </authorList>
    </citation>
    <scope>NUCLEOTIDE SEQUENCE [LARGE SCALE GENOMIC DNA]</scope>
    <source>
        <strain evidence="1 2">DSM 24557</strain>
    </source>
</reference>
<dbReference type="EMBL" id="LTAZ01000015">
    <property type="protein sequence ID" value="KYH24237.1"/>
    <property type="molecule type" value="Genomic_DNA"/>
</dbReference>
<evidence type="ECO:0000313" key="1">
    <source>
        <dbReference type="EMBL" id="KYH24237.1"/>
    </source>
</evidence>
<organism evidence="1 2">
    <name type="scientific">Halalkalicoccus paucihalophilus</name>
    <dbReference type="NCBI Taxonomy" id="1008153"/>
    <lineage>
        <taxon>Archaea</taxon>
        <taxon>Methanobacteriati</taxon>
        <taxon>Methanobacteriota</taxon>
        <taxon>Stenosarchaea group</taxon>
        <taxon>Halobacteria</taxon>
        <taxon>Halobacteriales</taxon>
        <taxon>Halococcaceae</taxon>
        <taxon>Halalkalicoccus</taxon>
    </lineage>
</organism>
<gene>
    <name evidence="1" type="ORF">HAPAU_37080</name>
</gene>
<dbReference type="AlphaFoldDB" id="A0A151AA45"/>
<comment type="caution">
    <text evidence="1">The sequence shown here is derived from an EMBL/GenBank/DDBJ whole genome shotgun (WGS) entry which is preliminary data.</text>
</comment>
<accession>A0A151AA45</accession>